<gene>
    <name evidence="5" type="ORF">KEU06_24270</name>
</gene>
<keyword evidence="1" id="KW-0805">Transcription regulation</keyword>
<reference evidence="5" key="1">
    <citation type="submission" date="2021-04" db="EMBL/GenBank/DDBJ databases">
        <title>Pseudaminobacter soli sp. nov., isolated from paddy soil contaminated by heavy metals.</title>
        <authorList>
            <person name="Zhang K."/>
        </authorList>
    </citation>
    <scope>NUCLEOTIDE SEQUENCE</scope>
    <source>
        <strain evidence="5">19-2017</strain>
    </source>
</reference>
<evidence type="ECO:0000256" key="2">
    <source>
        <dbReference type="ARBA" id="ARBA00023125"/>
    </source>
</evidence>
<dbReference type="PROSITE" id="PS51063">
    <property type="entry name" value="HTH_CRP_2"/>
    <property type="match status" value="1"/>
</dbReference>
<name>A0A942I4N1_9HYPH</name>
<dbReference type="Gene3D" id="2.60.120.10">
    <property type="entry name" value="Jelly Rolls"/>
    <property type="match status" value="1"/>
</dbReference>
<dbReference type="Proteomes" id="UP000680348">
    <property type="component" value="Unassembled WGS sequence"/>
</dbReference>
<organism evidence="5 6">
    <name type="scientific">Pseudaminobacter soli</name>
    <name type="common">ex Zhang et al. 2022</name>
    <dbReference type="NCBI Taxonomy" id="2831468"/>
    <lineage>
        <taxon>Bacteria</taxon>
        <taxon>Pseudomonadati</taxon>
        <taxon>Pseudomonadota</taxon>
        <taxon>Alphaproteobacteria</taxon>
        <taxon>Hyphomicrobiales</taxon>
        <taxon>Phyllobacteriaceae</taxon>
        <taxon>Pseudaminobacter</taxon>
    </lineage>
</organism>
<dbReference type="AlphaFoldDB" id="A0A942I4N1"/>
<dbReference type="SUPFAM" id="SSF46785">
    <property type="entry name" value="Winged helix' DNA-binding domain"/>
    <property type="match status" value="1"/>
</dbReference>
<protein>
    <submittedName>
        <fullName evidence="5">Crp/Fnr family transcriptional regulator</fullName>
    </submittedName>
</protein>
<keyword evidence="6" id="KW-1185">Reference proteome</keyword>
<keyword evidence="2" id="KW-0238">DNA-binding</keyword>
<dbReference type="RefSeq" id="WP_188257302.1">
    <property type="nucleotide sequence ID" value="NZ_JABVCF010000016.1"/>
</dbReference>
<dbReference type="InterPro" id="IPR018490">
    <property type="entry name" value="cNMP-bd_dom_sf"/>
</dbReference>
<evidence type="ECO:0000256" key="3">
    <source>
        <dbReference type="ARBA" id="ARBA00023163"/>
    </source>
</evidence>
<evidence type="ECO:0000259" key="4">
    <source>
        <dbReference type="PROSITE" id="PS51063"/>
    </source>
</evidence>
<proteinExistence type="predicted"/>
<dbReference type="GO" id="GO:0003677">
    <property type="term" value="F:DNA binding"/>
    <property type="evidence" value="ECO:0007669"/>
    <property type="project" value="UniProtKB-KW"/>
</dbReference>
<dbReference type="SUPFAM" id="SSF51206">
    <property type="entry name" value="cAMP-binding domain-like"/>
    <property type="match status" value="1"/>
</dbReference>
<dbReference type="InterPro" id="IPR014710">
    <property type="entry name" value="RmlC-like_jellyroll"/>
</dbReference>
<dbReference type="SMART" id="SM00419">
    <property type="entry name" value="HTH_CRP"/>
    <property type="match status" value="1"/>
</dbReference>
<comment type="caution">
    <text evidence="5">The sequence shown here is derived from an EMBL/GenBank/DDBJ whole genome shotgun (WGS) entry which is preliminary data.</text>
</comment>
<dbReference type="InterPro" id="IPR012318">
    <property type="entry name" value="HTH_CRP"/>
</dbReference>
<dbReference type="GO" id="GO:0006355">
    <property type="term" value="P:regulation of DNA-templated transcription"/>
    <property type="evidence" value="ECO:0007669"/>
    <property type="project" value="InterPro"/>
</dbReference>
<dbReference type="InterPro" id="IPR036390">
    <property type="entry name" value="WH_DNA-bd_sf"/>
</dbReference>
<dbReference type="Pfam" id="PF13545">
    <property type="entry name" value="HTH_Crp_2"/>
    <property type="match status" value="1"/>
</dbReference>
<evidence type="ECO:0000256" key="1">
    <source>
        <dbReference type="ARBA" id="ARBA00023015"/>
    </source>
</evidence>
<evidence type="ECO:0000313" key="5">
    <source>
        <dbReference type="EMBL" id="MBS3651739.1"/>
    </source>
</evidence>
<feature type="domain" description="HTH crp-type" evidence="4">
    <location>
        <begin position="144"/>
        <end position="210"/>
    </location>
</feature>
<dbReference type="EMBL" id="JAGWCR010000016">
    <property type="protein sequence ID" value="MBS3651739.1"/>
    <property type="molecule type" value="Genomic_DNA"/>
</dbReference>
<keyword evidence="3" id="KW-0804">Transcription</keyword>
<accession>A0A942I4N1</accession>
<sequence>MYRSTYNNVLLRIMKTDERLLLEHYMERISLPLRMPLECRGQPIEFVYFPESGIATIVARIARGRDVEVGLIGFEGMTGAAAVFGDDCAAHECFMQMAGEGVRVPVAALRREVSRSPQLHNLFLRYAQSLYVQATYCALCNVRSKFEERLAQLLLRCHDRVPGGTLPLTHQALAVMLGVRRPVVTLGLHVLEGEGLIRANRGEIVIRDRERLIKRTRGGYDVPAREYRRLIGIDACPQGNTMFFIGPSKQ</sequence>
<evidence type="ECO:0000313" key="6">
    <source>
        <dbReference type="Proteomes" id="UP000680348"/>
    </source>
</evidence>